<feature type="domain" description="F-box" evidence="1">
    <location>
        <begin position="26"/>
        <end position="75"/>
    </location>
</feature>
<name>E3MPU5_CAERE</name>
<gene>
    <name evidence="2" type="ORF">CRE_12025</name>
</gene>
<dbReference type="InParanoid" id="E3MPU5"/>
<dbReference type="HOGENOM" id="CLU_030831_0_1_1"/>
<evidence type="ECO:0000313" key="3">
    <source>
        <dbReference type="Proteomes" id="UP000008281"/>
    </source>
</evidence>
<dbReference type="OrthoDB" id="5907991at2759"/>
<dbReference type="KEGG" id="crq:GCK72_004171"/>
<dbReference type="PROSITE" id="PS50181">
    <property type="entry name" value="FBOX"/>
    <property type="match status" value="1"/>
</dbReference>
<dbReference type="InterPro" id="IPR001810">
    <property type="entry name" value="F-box_dom"/>
</dbReference>
<evidence type="ECO:0000313" key="2">
    <source>
        <dbReference type="EMBL" id="EFP06731.1"/>
    </source>
</evidence>
<dbReference type="GO" id="GO:0045087">
    <property type="term" value="P:innate immune response"/>
    <property type="evidence" value="ECO:0007669"/>
    <property type="project" value="TreeGrafter"/>
</dbReference>
<accession>E3MPU5</accession>
<organism evidence="3">
    <name type="scientific">Caenorhabditis remanei</name>
    <name type="common">Caenorhabditis vulgaris</name>
    <dbReference type="NCBI Taxonomy" id="31234"/>
    <lineage>
        <taxon>Eukaryota</taxon>
        <taxon>Metazoa</taxon>
        <taxon>Ecdysozoa</taxon>
        <taxon>Nematoda</taxon>
        <taxon>Chromadorea</taxon>
        <taxon>Rhabditida</taxon>
        <taxon>Rhabditina</taxon>
        <taxon>Rhabditomorpha</taxon>
        <taxon>Rhabditoidea</taxon>
        <taxon>Rhabditidae</taxon>
        <taxon>Peloderinae</taxon>
        <taxon>Caenorhabditis</taxon>
    </lineage>
</organism>
<dbReference type="InterPro" id="IPR036047">
    <property type="entry name" value="F-box-like_dom_sf"/>
</dbReference>
<proteinExistence type="predicted"/>
<dbReference type="EMBL" id="DS268464">
    <property type="protein sequence ID" value="EFP06731.1"/>
    <property type="molecule type" value="Genomic_DNA"/>
</dbReference>
<dbReference type="STRING" id="31234.E3MPU5"/>
<keyword evidence="3" id="KW-1185">Reference proteome</keyword>
<dbReference type="Proteomes" id="UP000008281">
    <property type="component" value="Unassembled WGS sequence"/>
</dbReference>
<dbReference type="CTD" id="9813543"/>
<dbReference type="RefSeq" id="XP_003101868.2">
    <property type="nucleotide sequence ID" value="XM_003101820.2"/>
</dbReference>
<dbReference type="PANTHER" id="PTHR23015:SF4">
    <property type="entry name" value="DUF38 DOMAIN-CONTAINING PROTEIN-RELATED"/>
    <property type="match status" value="1"/>
</dbReference>
<dbReference type="PANTHER" id="PTHR23015">
    <property type="entry name" value="UNCHARACTERIZED C.ELEGANS PROTEIN"/>
    <property type="match status" value="1"/>
</dbReference>
<sequence>MYRSFGSQMLKWFKSPPEEVSSADNEVSIMDMPDLVMRKILGYVGFTSIMKLRKVCHAFRNFIDDTKLNYGLTRVCFVVRPSLIRVVIFRSNPMVSSYIDHITLNYADAIILNYAKYAKSSLVNWEVNGLDRVKFLIQEDFLDVFSRDLRAILRNQRLVLMKLEIEEDDFEIVGSLFYLFYIAFSNKTFTSAINKKFGWRCCRRNGFKSFYEFVDHLCDVNGEPLLKPSVDQFFDCFKTVLKSRASLIQIERLDIEVMESYHFMDLACFIDIKHMECLDIRRVYCDEDEDQFLDEIVELDGWECIQELSIKNFHVTIPLERFLHKSHLNIRIPTISMEDVLLLKMRLCQFSRTSPVSQYYTIFYDNLKDMDRLFSVLGRFEIDEDQEKHWYFRIPNTKQVIDIGHKHFYGYFNFSFVWPDIRGVPKNAIIY</sequence>
<dbReference type="InterPro" id="IPR002900">
    <property type="entry name" value="DUF38/FTH_CAE_spp"/>
</dbReference>
<dbReference type="CDD" id="cd22150">
    <property type="entry name" value="F-box_CeFBXA-like"/>
    <property type="match status" value="1"/>
</dbReference>
<dbReference type="SMART" id="SM00256">
    <property type="entry name" value="FBOX"/>
    <property type="match status" value="1"/>
</dbReference>
<dbReference type="Pfam" id="PF00646">
    <property type="entry name" value="F-box"/>
    <property type="match status" value="1"/>
</dbReference>
<dbReference type="Pfam" id="PF01827">
    <property type="entry name" value="FTH"/>
    <property type="match status" value="1"/>
</dbReference>
<dbReference type="InterPro" id="IPR040161">
    <property type="entry name" value="FB224"/>
</dbReference>
<evidence type="ECO:0000259" key="1">
    <source>
        <dbReference type="PROSITE" id="PS50181"/>
    </source>
</evidence>
<dbReference type="SUPFAM" id="SSF81383">
    <property type="entry name" value="F-box domain"/>
    <property type="match status" value="1"/>
</dbReference>
<protein>
    <recommendedName>
        <fullName evidence="1">F-box domain-containing protein</fullName>
    </recommendedName>
</protein>
<dbReference type="AlphaFoldDB" id="E3MPU5"/>
<reference evidence="2" key="1">
    <citation type="submission" date="2007-07" db="EMBL/GenBank/DDBJ databases">
        <title>PCAP assembly of the Caenorhabditis remanei genome.</title>
        <authorList>
            <consortium name="The Caenorhabditis remanei Sequencing Consortium"/>
            <person name="Wilson R.K."/>
        </authorList>
    </citation>
    <scope>NUCLEOTIDE SEQUENCE [LARGE SCALE GENOMIC DNA]</scope>
    <source>
        <strain evidence="2">PB4641</strain>
    </source>
</reference>
<dbReference type="GeneID" id="9813543"/>